<dbReference type="InterPro" id="IPR022099">
    <property type="entry name" value="DUF3638"/>
</dbReference>
<keyword evidence="4" id="KW-0833">Ubl conjugation pathway</keyword>
<organism evidence="12 13">
    <name type="scientific">Echria macrotheca</name>
    <dbReference type="NCBI Taxonomy" id="438768"/>
    <lineage>
        <taxon>Eukaryota</taxon>
        <taxon>Fungi</taxon>
        <taxon>Dikarya</taxon>
        <taxon>Ascomycota</taxon>
        <taxon>Pezizomycotina</taxon>
        <taxon>Sordariomycetes</taxon>
        <taxon>Sordariomycetidae</taxon>
        <taxon>Sordariales</taxon>
        <taxon>Schizotheciaceae</taxon>
        <taxon>Echria</taxon>
    </lineage>
</organism>
<dbReference type="InterPro" id="IPR046541">
    <property type="entry name" value="DUF6606"/>
</dbReference>
<name>A0AAJ0F776_9PEZI</name>
<feature type="domain" description="DUF6606" evidence="11">
    <location>
        <begin position="14"/>
        <end position="282"/>
    </location>
</feature>
<keyword evidence="5" id="KW-0378">Hydrolase</keyword>
<dbReference type="EC" id="3.4.19.12" evidence="2"/>
<dbReference type="InterPro" id="IPR051346">
    <property type="entry name" value="OTU_Deubiquitinase"/>
</dbReference>
<feature type="domain" description="DUF3638" evidence="9">
    <location>
        <begin position="2046"/>
        <end position="2271"/>
    </location>
</feature>
<evidence type="ECO:0000256" key="6">
    <source>
        <dbReference type="ARBA" id="ARBA00022807"/>
    </source>
</evidence>
<keyword evidence="6" id="KW-0788">Thiol protease</keyword>
<evidence type="ECO:0000256" key="1">
    <source>
        <dbReference type="ARBA" id="ARBA00000707"/>
    </source>
</evidence>
<evidence type="ECO:0000313" key="13">
    <source>
        <dbReference type="Proteomes" id="UP001239445"/>
    </source>
</evidence>
<feature type="compositionally biased region" description="Low complexity" evidence="8">
    <location>
        <begin position="2871"/>
        <end position="2880"/>
    </location>
</feature>
<dbReference type="Pfam" id="PF12359">
    <property type="entry name" value="DUF3645"/>
    <property type="match status" value="1"/>
</dbReference>
<evidence type="ECO:0000259" key="9">
    <source>
        <dbReference type="Pfam" id="PF12340"/>
    </source>
</evidence>
<dbReference type="Proteomes" id="UP001239445">
    <property type="component" value="Unassembled WGS sequence"/>
</dbReference>
<dbReference type="EMBL" id="MU839844">
    <property type="protein sequence ID" value="KAK1750884.1"/>
    <property type="molecule type" value="Genomic_DNA"/>
</dbReference>
<accession>A0AAJ0F776</accession>
<evidence type="ECO:0000259" key="11">
    <source>
        <dbReference type="Pfam" id="PF20255"/>
    </source>
</evidence>
<dbReference type="PANTHER" id="PTHR13367">
    <property type="entry name" value="UBIQUITIN THIOESTERASE"/>
    <property type="match status" value="1"/>
</dbReference>
<keyword evidence="13" id="KW-1185">Reference proteome</keyword>
<comment type="caution">
    <text evidence="12">The sequence shown here is derived from an EMBL/GenBank/DDBJ whole genome shotgun (WGS) entry which is preliminary data.</text>
</comment>
<feature type="region of interest" description="Disordered" evidence="8">
    <location>
        <begin position="375"/>
        <end position="394"/>
    </location>
</feature>
<sequence>MDPPQVSRQALDFIVDHVFLPPQLPQTDDTNTDHINAAIQVLCHSVSRFLSLETAPHASLQTVLGMLQRFYKFETLPVGAREVGLRNVFSSLSDGDVVLLYLKCQNAGVLLTTKKNEVLVEAFRLLAPNKSVMSCKGALRREFPDRAATISCDRFQDDSFLNTIAGVLDKLASSVAPMAQPKVKKAGVVESETRDTTSPVLATGMLVDIIAGLGTEVGPTRIAKRSREQVNWDETKLPFHRSPVWLLLRVAMRLVLDRQASLGQGESQYKSLMAYHHAQVLQMATRVANMPSDRLFSMKAKLARRILKLDPSNEAPWLRDVRDAINGSQAMLSERWEQAQRQDAKTLPLKKLANVSFTQDTELKLENLNRHLSALSSRSPDDHDPRGPGDLSHFDLQPHSLLPRPIGRSQNREMEIPMLLEFENWVELALPAWLHRRLNSHANEVAADICKLQSLIESYHEEASSVYKGMPEGLSTMYLVIMELWVAADILAGNLIPLLLHYDPGFAPTMFNQLLLDRKEDMERLRNLQDYLARRKANAPKPYSSAFSGFGKSSSFAVQFYQSSIAHQDLRNEIEEWASRMKEQKLQEYLEMRREYDSLKAKYNSISCEKQWISRRKRYQHIPSSCDRCCLKEEMEQLKIQVFEWPLPADSHEADAVVFEIRVPQVVSLWRSLTWKLVADILQEPNTSHEAARNKLYFAKCHSQLAKFSPSSSSLHPGSAVKFMEASHYHEKHISKATSDNICPPHAARYAYYHEPSSVCLEYKIPIPHIPRNCSYGILVAGSVLENWVRFTEHSPNAVIASQSECPLDMTLDEYSAFGHLRSSTNLQWANVSCQLKIPSLDLNKRTTLALLFQASLEAGPTENLFDGLEPVLGEAHADINEAVFVRTIIGSLSDALARVRESWQNDTALCVLARLATRLLHLCGPEVPADISKQLLGYLQKLRSVSILWARQLASKMADSKAEFERREWTPRLLNVALICSSTFNMEEKYLESTLTEPEQLVVLVEAAVLARNHLPASGRPSDSITLQLMLSWYIVMYRARDIITRIATQTGNQALDRAIKQFWVDYSPPSPGWAQVNSGTQCHILSIGESHLDVTLNLLTGNLFVNGYPLSKLPSKYRESKTFSTLFGDDVLDVGPSSIPGMHFSTCRPQHGWVVHFGWQGGQLVVRTVRDQVQGSGDGQSTGGQPGEAWEYIPNENLEADVPNSFVHDYAHWLNLITGDIEFRPLTTKWVPSIDNWHLSRSSGPAKLKRGTNFVIDPWSSTAKLTHRILGSMDNHWDINPIYDAESRCLILELPRMSLSFSIREGETAIRSRNYPGMRVDETQGFRTLIGLEDRLVLRPEQGLGLRPVLIPRGRISVCYNKAFHHTTVSIDHTNDRRVPHDAFHIDDKLGYLKDAGSMQSKLHSCLLHALTSNCLPDPLTLRTGTEEALRMLGEAAVRSFQTLDSVSRSMLIQIAKCSPVRQYYPAHLREMERVEWSGNMSPLSQPEEFFHLAKEIYNEYRGFSELFRMSGKDKDACSAAAVFDEKRTSLDLSERASIRASTLRITEYGAERHTTALDSNYRPVSQARDTGNRLATQLVRLLDTNEQTLLFKPSTSLPDIITSVNGRSFSGHPEVDLTFSIDLLGPQSTVLRGEWCGLHEALVSESNKYKKMMYLSALLYAQDSNRDVVQVLMALGNIAAFTQVLPPDEQSFDLDTNRQTLEKQLEGVARDFAKDLESCPDPNLTQSHGESVRQFEHRQKLVQESNQKDIVRLIVSELRAQLKTSWVITPPFKGDYGSYLEVDAIMSKARELVETARRSEAFQLYLASLSKTMAGLGVKEYSEQHVSPTVINWLDRSELTPRFISADSLFAGPAPDIEYSETLFSRLRPEQHHGSRNCHDRLSKLVKEMSTKDDLQDHQITYLAELRSSILSAQSGIQPGGISEDDRTLQAVIPEYLQRAREAYAEVTRQIEGATAGTTIPHKICVEAGMRPRISPYFLLQRLSRRSWPHLSKPWQCSLVAFALHLIELQRAERLFSYSLRLPESRSDILREISNAGDHRNPDWDPLEYPENLLLEIEQGIMIRPVQNEIAAKMRTPPRMQSSVMQLNMGEGKSSVILPVVASSLANGSRLVRVVVGKPQSNQMKHMLIERLGRLINRRIFYLPVSRATSFSQLDVEAVQRMLERCKKDGGVLLVQPEHILSFKLMGIDKSWVDEAEDMSSLGRTLIQSYHQDMETHARDIIDESDDNFSVRFELVYTMGSQEALDMTPGRWVLIQELLCQMESLVRDLVEAKEPWVLEGILFEDHGPGRVPTIRVLRDTEGNLLIDALAKRVCDSGLQGFPVHHQPPSKRQAVLEYISAAKPAEEVIALMEADFFADAHIKNALLLLRGLLANGVILFTLRQKRFRVNYGLTSDRIPPTMLAVPYRAKDMPSPRSEFSQPDVAIVLTCLSYYYRGLSVPELYHCIDLLAKSDQAVEEYARWAQASPRLLPSFRHFSSVNPKDRSQCEDEVFPALRYTRPTIDFYLARVVFPRETKQFPLKLSASGWDLAGSRNKTHPLTGFSGTNDSKGVLPLSVTALNVQPHTNATVLSTLLRDENTVVELAGSQGASHLSALTEAMILDVLRRPGMPEMQVVLDVGAQVVESSNTDMARKLLGASPTSHADAVIFFSDDGDELSVLTRDGVIQDFLTSPFASHTERCLVFLDQAHTRGTDLKLPDRYRAAVTLGPGLTKDTLVQACMRMRKLGRGQSVTFLVSPEMGKRIRSVRTQAEGRRLDVADVIAWAISETWDEAVRSIPLWATQGVRYLKQEAIWKDSRESSGFNMEHVQRYLEPESASLEKRYVAPAGTNDSDDVSELLAKVPHAEDGGDEQKAQFAAIRDKLAAFSSTSSPSSLLAGLEEEQERELAPEMEQERQLARPPPHVALPHSLDPDLKKFSKTGKIPAGSATFLACYMAMVKTSAAALFRGGDVSRFPTDLFITRDFSRTVKESGPAYCSDSFQRGVQWVLVGEPKNGSLGITMVVISQWEASQIKTRLEALQLRLPPGTTPPTTLHAYLPLSSLSFRTMEDLDTYVVPAAATGRQVPKDLVMQLNLFAGQLYLRCYHEYLRLCRYLGVSHTANTEGLQVGTDGFVGETGYPECEFDESPVAFLADMYKKIRRDGVDCGKTHMGAVLAGDILTMKDFPGDCSCSV</sequence>
<evidence type="ECO:0000256" key="8">
    <source>
        <dbReference type="SAM" id="MobiDB-lite"/>
    </source>
</evidence>
<dbReference type="GO" id="GO:0004843">
    <property type="term" value="F:cysteine-type deubiquitinase activity"/>
    <property type="evidence" value="ECO:0007669"/>
    <property type="project" value="UniProtKB-EC"/>
</dbReference>
<dbReference type="GO" id="GO:0006508">
    <property type="term" value="P:proteolysis"/>
    <property type="evidence" value="ECO:0007669"/>
    <property type="project" value="UniProtKB-KW"/>
</dbReference>
<evidence type="ECO:0000256" key="5">
    <source>
        <dbReference type="ARBA" id="ARBA00022801"/>
    </source>
</evidence>
<feature type="region of interest" description="Disordered" evidence="8">
    <location>
        <begin position="2871"/>
        <end position="2891"/>
    </location>
</feature>
<evidence type="ECO:0000313" key="12">
    <source>
        <dbReference type="EMBL" id="KAK1750884.1"/>
    </source>
</evidence>
<reference evidence="12" key="1">
    <citation type="submission" date="2023-06" db="EMBL/GenBank/DDBJ databases">
        <title>Genome-scale phylogeny and comparative genomics of the fungal order Sordariales.</title>
        <authorList>
            <consortium name="Lawrence Berkeley National Laboratory"/>
            <person name="Hensen N."/>
            <person name="Bonometti L."/>
            <person name="Westerberg I."/>
            <person name="Brannstrom I.O."/>
            <person name="Guillou S."/>
            <person name="Cros-Aarteil S."/>
            <person name="Calhoun S."/>
            <person name="Haridas S."/>
            <person name="Kuo A."/>
            <person name="Mondo S."/>
            <person name="Pangilinan J."/>
            <person name="Riley R."/>
            <person name="Labutti K."/>
            <person name="Andreopoulos B."/>
            <person name="Lipzen A."/>
            <person name="Chen C."/>
            <person name="Yanf M."/>
            <person name="Daum C."/>
            <person name="Ng V."/>
            <person name="Clum A."/>
            <person name="Steindorff A."/>
            <person name="Ohm R."/>
            <person name="Martin F."/>
            <person name="Silar P."/>
            <person name="Natvig D."/>
            <person name="Lalanne C."/>
            <person name="Gautier V."/>
            <person name="Ament-Velasquez S.L."/>
            <person name="Kruys A."/>
            <person name="Hutchinson M.I."/>
            <person name="Powell A.J."/>
            <person name="Barry K."/>
            <person name="Miller A.N."/>
            <person name="Grigoriev I.V."/>
            <person name="Debuchy R."/>
            <person name="Gladieux P."/>
            <person name="Thoren M.H."/>
            <person name="Johannesson H."/>
        </authorList>
    </citation>
    <scope>NUCLEOTIDE SEQUENCE</scope>
    <source>
        <strain evidence="12">PSN4</strain>
    </source>
</reference>
<evidence type="ECO:0000256" key="2">
    <source>
        <dbReference type="ARBA" id="ARBA00012759"/>
    </source>
</evidence>
<protein>
    <recommendedName>
        <fullName evidence="2">ubiquitinyl hydrolase 1</fullName>
        <ecNumber evidence="2">3.4.19.12</ecNumber>
    </recommendedName>
</protein>
<dbReference type="InterPro" id="IPR022105">
    <property type="entry name" value="DUF3645"/>
</dbReference>
<keyword evidence="3" id="KW-0645">Protease</keyword>
<comment type="catalytic activity">
    <reaction evidence="1">
        <text>Thiol-dependent hydrolysis of ester, thioester, amide, peptide and isopeptide bonds formed by the C-terminal Gly of ubiquitin (a 76-residue protein attached to proteins as an intracellular targeting signal).</text>
        <dbReference type="EC" id="3.4.19.12"/>
    </reaction>
</comment>
<dbReference type="Pfam" id="PF20255">
    <property type="entry name" value="DUF6606"/>
    <property type="match status" value="1"/>
</dbReference>
<keyword evidence="7" id="KW-0175">Coiled coil</keyword>
<feature type="coiled-coil region" evidence="7">
    <location>
        <begin position="567"/>
        <end position="602"/>
    </location>
</feature>
<proteinExistence type="predicted"/>
<gene>
    <name evidence="12" type="ORF">QBC47DRAFT_352381</name>
</gene>
<dbReference type="Pfam" id="PF12340">
    <property type="entry name" value="DUF3638"/>
    <property type="match status" value="1"/>
</dbReference>
<dbReference type="PANTHER" id="PTHR13367:SF34">
    <property type="match status" value="1"/>
</dbReference>
<evidence type="ECO:0000256" key="7">
    <source>
        <dbReference type="SAM" id="Coils"/>
    </source>
</evidence>
<evidence type="ECO:0000259" key="10">
    <source>
        <dbReference type="Pfam" id="PF12359"/>
    </source>
</evidence>
<feature type="domain" description="DUF3645" evidence="10">
    <location>
        <begin position="2399"/>
        <end position="2431"/>
    </location>
</feature>
<evidence type="ECO:0000256" key="4">
    <source>
        <dbReference type="ARBA" id="ARBA00022786"/>
    </source>
</evidence>
<evidence type="ECO:0000256" key="3">
    <source>
        <dbReference type="ARBA" id="ARBA00022670"/>
    </source>
</evidence>